<protein>
    <submittedName>
        <fullName evidence="2">Uncharacterized protein</fullName>
    </submittedName>
</protein>
<dbReference type="Proteomes" id="UP001303046">
    <property type="component" value="Unassembled WGS sequence"/>
</dbReference>
<accession>A0ABR1BVB3</accession>
<keyword evidence="3" id="KW-1185">Reference proteome</keyword>
<feature type="region of interest" description="Disordered" evidence="1">
    <location>
        <begin position="110"/>
        <end position="131"/>
    </location>
</feature>
<reference evidence="2 3" key="1">
    <citation type="submission" date="2023-08" db="EMBL/GenBank/DDBJ databases">
        <title>A Necator americanus chromosomal reference genome.</title>
        <authorList>
            <person name="Ilik V."/>
            <person name="Petrzelkova K.J."/>
            <person name="Pardy F."/>
            <person name="Fuh T."/>
            <person name="Niatou-Singa F.S."/>
            <person name="Gouil Q."/>
            <person name="Baker L."/>
            <person name="Ritchie M.E."/>
            <person name="Jex A.R."/>
            <person name="Gazzola D."/>
            <person name="Li H."/>
            <person name="Toshio Fujiwara R."/>
            <person name="Zhan B."/>
            <person name="Aroian R.V."/>
            <person name="Pafco B."/>
            <person name="Schwarz E.M."/>
        </authorList>
    </citation>
    <scope>NUCLEOTIDE SEQUENCE [LARGE SCALE GENOMIC DNA]</scope>
    <source>
        <strain evidence="2 3">Aroian</strain>
        <tissue evidence="2">Whole animal</tissue>
    </source>
</reference>
<sequence length="131" mass="14772">MESRNFRSPPLYAGRGSQPVEDNGFDHIIVSKRFCMTDVAVVPKFYMGSDHRSLQGDFRLLEEKGKPPSSESEASARNTTGFTNARGRLSSKIIKRRHSPEILEVIRDVEQYEPQTTKNSLPSSQGFAERP</sequence>
<feature type="compositionally biased region" description="Polar residues" evidence="1">
    <location>
        <begin position="113"/>
        <end position="131"/>
    </location>
</feature>
<evidence type="ECO:0000256" key="1">
    <source>
        <dbReference type="SAM" id="MobiDB-lite"/>
    </source>
</evidence>
<dbReference type="EMBL" id="JAVFWL010000001">
    <property type="protein sequence ID" value="KAK6729089.1"/>
    <property type="molecule type" value="Genomic_DNA"/>
</dbReference>
<name>A0ABR1BVB3_NECAM</name>
<proteinExistence type="predicted"/>
<organism evidence="2 3">
    <name type="scientific">Necator americanus</name>
    <name type="common">Human hookworm</name>
    <dbReference type="NCBI Taxonomy" id="51031"/>
    <lineage>
        <taxon>Eukaryota</taxon>
        <taxon>Metazoa</taxon>
        <taxon>Ecdysozoa</taxon>
        <taxon>Nematoda</taxon>
        <taxon>Chromadorea</taxon>
        <taxon>Rhabditida</taxon>
        <taxon>Rhabditina</taxon>
        <taxon>Rhabditomorpha</taxon>
        <taxon>Strongyloidea</taxon>
        <taxon>Ancylostomatidae</taxon>
        <taxon>Bunostominae</taxon>
        <taxon>Necator</taxon>
    </lineage>
</organism>
<evidence type="ECO:0000313" key="3">
    <source>
        <dbReference type="Proteomes" id="UP001303046"/>
    </source>
</evidence>
<feature type="region of interest" description="Disordered" evidence="1">
    <location>
        <begin position="62"/>
        <end position="93"/>
    </location>
</feature>
<feature type="compositionally biased region" description="Low complexity" evidence="1">
    <location>
        <begin position="67"/>
        <end position="76"/>
    </location>
</feature>
<evidence type="ECO:0000313" key="2">
    <source>
        <dbReference type="EMBL" id="KAK6729089.1"/>
    </source>
</evidence>
<gene>
    <name evidence="2" type="primary">Necator_chrI.g2378</name>
    <name evidence="2" type="ORF">RB195_006251</name>
</gene>
<comment type="caution">
    <text evidence="2">The sequence shown here is derived from an EMBL/GenBank/DDBJ whole genome shotgun (WGS) entry which is preliminary data.</text>
</comment>